<protein>
    <recommendedName>
        <fullName evidence="1">SprT-like domain-containing protein</fullName>
    </recommendedName>
</protein>
<evidence type="ECO:0000259" key="1">
    <source>
        <dbReference type="Pfam" id="PF10263"/>
    </source>
</evidence>
<organism evidence="2 3">
    <name type="scientific">Hoylesella saccharolytica F0055</name>
    <dbReference type="NCBI Taxonomy" id="1127699"/>
    <lineage>
        <taxon>Bacteria</taxon>
        <taxon>Pseudomonadati</taxon>
        <taxon>Bacteroidota</taxon>
        <taxon>Bacteroidia</taxon>
        <taxon>Bacteroidales</taxon>
        <taxon>Prevotellaceae</taxon>
        <taxon>Hoylesella</taxon>
    </lineage>
</organism>
<dbReference type="EMBL" id="AMEP01000020">
    <property type="protein sequence ID" value="EKY03870.1"/>
    <property type="molecule type" value="Genomic_DNA"/>
</dbReference>
<dbReference type="PATRIC" id="fig|1127699.3.peg.158"/>
<comment type="caution">
    <text evidence="2">The sequence shown here is derived from an EMBL/GenBank/DDBJ whole genome shotgun (WGS) entry which is preliminary data.</text>
</comment>
<dbReference type="GO" id="GO:0006950">
    <property type="term" value="P:response to stress"/>
    <property type="evidence" value="ECO:0007669"/>
    <property type="project" value="UniProtKB-ARBA"/>
</dbReference>
<dbReference type="HOGENOM" id="CLU_1282263_0_0_10"/>
<gene>
    <name evidence="2" type="ORF">HMPREF9151_00179</name>
</gene>
<keyword evidence="3" id="KW-1185">Reference proteome</keyword>
<name>L1NKT7_9BACT</name>
<dbReference type="Pfam" id="PF10263">
    <property type="entry name" value="SprT-like"/>
    <property type="match status" value="1"/>
</dbReference>
<dbReference type="Proteomes" id="UP000010433">
    <property type="component" value="Unassembled WGS sequence"/>
</dbReference>
<evidence type="ECO:0000313" key="2">
    <source>
        <dbReference type="EMBL" id="EKY03870.1"/>
    </source>
</evidence>
<reference evidence="2 3" key="1">
    <citation type="submission" date="2012-05" db="EMBL/GenBank/DDBJ databases">
        <authorList>
            <person name="Weinstock G."/>
            <person name="Sodergren E."/>
            <person name="Lobos E.A."/>
            <person name="Fulton L."/>
            <person name="Fulton R."/>
            <person name="Courtney L."/>
            <person name="Fronick C."/>
            <person name="O'Laughlin M."/>
            <person name="Godfrey J."/>
            <person name="Wilson R.M."/>
            <person name="Miner T."/>
            <person name="Farmer C."/>
            <person name="Delehaunty K."/>
            <person name="Cordes M."/>
            <person name="Minx P."/>
            <person name="Tomlinson C."/>
            <person name="Chen J."/>
            <person name="Wollam A."/>
            <person name="Pepin K.H."/>
            <person name="Bhonagiri V."/>
            <person name="Zhang X."/>
            <person name="Suruliraj S."/>
            <person name="Warren W."/>
            <person name="Mitreva M."/>
            <person name="Mardis E.R."/>
            <person name="Wilson R.K."/>
        </authorList>
    </citation>
    <scope>NUCLEOTIDE SEQUENCE [LARGE SCALE GENOMIC DNA]</scope>
    <source>
        <strain evidence="2 3">F0055</strain>
    </source>
</reference>
<dbReference type="AlphaFoldDB" id="L1NKT7"/>
<feature type="domain" description="SprT-like" evidence="1">
    <location>
        <begin position="6"/>
        <end position="76"/>
    </location>
</feature>
<evidence type="ECO:0000313" key="3">
    <source>
        <dbReference type="Proteomes" id="UP000010433"/>
    </source>
</evidence>
<accession>L1NKT7</accession>
<dbReference type="InterPro" id="IPR006640">
    <property type="entry name" value="SprT-like_domain"/>
</dbReference>
<proteinExistence type="predicted"/>
<sequence length="175" mass="20952">MSFKRKTVWGRTTRSDYAIHISNYYEQTDREVQNVLLHEIIHYYIAYTGLKDTSPHGVLFKRMMNELNRKYGWNITISIAAKTVKAALNNRKPRQYLILDIRLKTNERILSVVNPKYAPKLNSKLNMIRELAEYSWYTSENHYFRDFPQVRSLRGRKVSEDIYNKIKDTMKIVHF</sequence>
<dbReference type="STRING" id="1127699.HMPREF9151_00179"/>